<dbReference type="InterPro" id="IPR036890">
    <property type="entry name" value="HATPase_C_sf"/>
</dbReference>
<protein>
    <recommendedName>
        <fullName evidence="2">Histidine kinase/HSP90-like ATPase domain-containing protein</fullName>
    </recommendedName>
</protein>
<accession>A0A0F9G1Z6</accession>
<sequence length="70" mass="8001">MLNTTCLETINLNQILNEVIQNFQELTDVSIKQQINAEVQLKMDKYLASVLFNNLLSNAVKHNKEDQPIA</sequence>
<feature type="non-terminal residue" evidence="1">
    <location>
        <position position="70"/>
    </location>
</feature>
<reference evidence="1" key="1">
    <citation type="journal article" date="2015" name="Nature">
        <title>Complex archaea that bridge the gap between prokaryotes and eukaryotes.</title>
        <authorList>
            <person name="Spang A."/>
            <person name="Saw J.H."/>
            <person name="Jorgensen S.L."/>
            <person name="Zaremba-Niedzwiedzka K."/>
            <person name="Martijn J."/>
            <person name="Lind A.E."/>
            <person name="van Eijk R."/>
            <person name="Schleper C."/>
            <person name="Guy L."/>
            <person name="Ettema T.J."/>
        </authorList>
    </citation>
    <scope>NUCLEOTIDE SEQUENCE</scope>
</reference>
<proteinExistence type="predicted"/>
<comment type="caution">
    <text evidence="1">The sequence shown here is derived from an EMBL/GenBank/DDBJ whole genome shotgun (WGS) entry which is preliminary data.</text>
</comment>
<dbReference type="EMBL" id="LAZR01021693">
    <property type="protein sequence ID" value="KKL84451.1"/>
    <property type="molecule type" value="Genomic_DNA"/>
</dbReference>
<name>A0A0F9G1Z6_9ZZZZ</name>
<gene>
    <name evidence="1" type="ORF">LCGC14_1964640</name>
</gene>
<dbReference type="AlphaFoldDB" id="A0A0F9G1Z6"/>
<organism evidence="1">
    <name type="scientific">marine sediment metagenome</name>
    <dbReference type="NCBI Taxonomy" id="412755"/>
    <lineage>
        <taxon>unclassified sequences</taxon>
        <taxon>metagenomes</taxon>
        <taxon>ecological metagenomes</taxon>
    </lineage>
</organism>
<dbReference type="SUPFAM" id="SSF55874">
    <property type="entry name" value="ATPase domain of HSP90 chaperone/DNA topoisomerase II/histidine kinase"/>
    <property type="match status" value="1"/>
</dbReference>
<evidence type="ECO:0000313" key="1">
    <source>
        <dbReference type="EMBL" id="KKL84451.1"/>
    </source>
</evidence>
<dbReference type="Gene3D" id="3.30.565.10">
    <property type="entry name" value="Histidine kinase-like ATPase, C-terminal domain"/>
    <property type="match status" value="1"/>
</dbReference>
<evidence type="ECO:0008006" key="2">
    <source>
        <dbReference type="Google" id="ProtNLM"/>
    </source>
</evidence>